<evidence type="ECO:0000313" key="2">
    <source>
        <dbReference type="EMBL" id="KTB45614.1"/>
    </source>
</evidence>
<protein>
    <recommendedName>
        <fullName evidence="1">PPM-type phosphatase domain-containing protein</fullName>
    </recommendedName>
</protein>
<dbReference type="PROSITE" id="PS51746">
    <property type="entry name" value="PPM_2"/>
    <property type="match status" value="1"/>
</dbReference>
<organism evidence="2 3">
    <name type="scientific">Moniliophthora roreri</name>
    <name type="common">Frosty pod rot fungus</name>
    <name type="synonym">Monilia roreri</name>
    <dbReference type="NCBI Taxonomy" id="221103"/>
    <lineage>
        <taxon>Eukaryota</taxon>
        <taxon>Fungi</taxon>
        <taxon>Dikarya</taxon>
        <taxon>Basidiomycota</taxon>
        <taxon>Agaricomycotina</taxon>
        <taxon>Agaricomycetes</taxon>
        <taxon>Agaricomycetidae</taxon>
        <taxon>Agaricales</taxon>
        <taxon>Marasmiineae</taxon>
        <taxon>Marasmiaceae</taxon>
        <taxon>Moniliophthora</taxon>
    </lineage>
</organism>
<dbReference type="GO" id="GO:0005739">
    <property type="term" value="C:mitochondrion"/>
    <property type="evidence" value="ECO:0007669"/>
    <property type="project" value="TreeGrafter"/>
</dbReference>
<evidence type="ECO:0000259" key="1">
    <source>
        <dbReference type="PROSITE" id="PS51746"/>
    </source>
</evidence>
<dbReference type="Gene3D" id="3.60.40.10">
    <property type="entry name" value="PPM-type phosphatase domain"/>
    <property type="match status" value="1"/>
</dbReference>
<dbReference type="GO" id="GO:0004741">
    <property type="term" value="F:[pyruvate dehydrogenase (acetyl-transferring)]-phosphatase activity"/>
    <property type="evidence" value="ECO:0007669"/>
    <property type="project" value="TreeGrafter"/>
</dbReference>
<evidence type="ECO:0000313" key="3">
    <source>
        <dbReference type="Proteomes" id="UP000054988"/>
    </source>
</evidence>
<name>A0A0W0GAN0_MONRR</name>
<dbReference type="AlphaFoldDB" id="A0A0W0GAN0"/>
<dbReference type="InterPro" id="IPR001932">
    <property type="entry name" value="PPM-type_phosphatase-like_dom"/>
</dbReference>
<dbReference type="SUPFAM" id="SSF81606">
    <property type="entry name" value="PP2C-like"/>
    <property type="match status" value="1"/>
</dbReference>
<dbReference type="InterPro" id="IPR015655">
    <property type="entry name" value="PP2C"/>
</dbReference>
<feature type="domain" description="PPM-type phosphatase" evidence="1">
    <location>
        <begin position="81"/>
        <end position="507"/>
    </location>
</feature>
<gene>
    <name evidence="2" type="ORF">WG66_1793</name>
</gene>
<dbReference type="InterPro" id="IPR036457">
    <property type="entry name" value="PPM-type-like_dom_sf"/>
</dbReference>
<dbReference type="CDD" id="cd00143">
    <property type="entry name" value="PP2Cc"/>
    <property type="match status" value="1"/>
</dbReference>
<reference evidence="2 3" key="1">
    <citation type="submission" date="2015-12" db="EMBL/GenBank/DDBJ databases">
        <title>Draft genome sequence of Moniliophthora roreri, the causal agent of frosty pod rot of cacao.</title>
        <authorList>
            <person name="Aime M.C."/>
            <person name="Diaz-Valderrama J.R."/>
            <person name="Kijpornyongpan T."/>
            <person name="Phillips-Mora W."/>
        </authorList>
    </citation>
    <scope>NUCLEOTIDE SEQUENCE [LARGE SCALE GENOMIC DNA]</scope>
    <source>
        <strain evidence="2 3">MCA 2952</strain>
    </source>
</reference>
<dbReference type="PANTHER" id="PTHR13832">
    <property type="entry name" value="PROTEIN PHOSPHATASE 2C"/>
    <property type="match status" value="1"/>
</dbReference>
<comment type="caution">
    <text evidence="2">The sequence shown here is derived from an EMBL/GenBank/DDBJ whole genome shotgun (WGS) entry which is preliminary data.</text>
</comment>
<accession>A0A0W0GAN0</accession>
<dbReference type="PANTHER" id="PTHR13832:SF792">
    <property type="entry name" value="GM14286P"/>
    <property type="match status" value="1"/>
</dbReference>
<dbReference type="EMBL" id="LATX01000656">
    <property type="protein sequence ID" value="KTB45614.1"/>
    <property type="molecule type" value="Genomic_DNA"/>
</dbReference>
<dbReference type="Proteomes" id="UP000054988">
    <property type="component" value="Unassembled WGS sequence"/>
</dbReference>
<dbReference type="SMART" id="SM00332">
    <property type="entry name" value="PP2Cc"/>
    <property type="match status" value="1"/>
</dbReference>
<sequence>MLRQAWKPVAASVAAGGAGYYYYYYYTSARQSFEIPVRTVGESGQRGMSKKTIQLLSMEEVNKRLIQNASTETVRRPYGTTWHHTTASLSSNDPIEDANSQQIIQRDETDKSGPGDYLFFSVFDGHRGPETSTLLSRSLIRAVALELSQLAADAKTPLSAPSILQNVTSMLWPGSKPTPATGSASDPQNVSLAIEKAFTALDWHLLNAPLTLLKEAIQNQPSKDQVPDLSKHPMAMKTMLPAISGSCALMAIFDTSHQDLYVACAGDSRAVAGIWQPGENGKGAWVVDVLSEDQTGRNPNEAERIISEHPKDEAEYVIKNGRILGGLEPSRAFGDARYKWPAEIQDILNQVFMIGNGMPMRKAPITLKTPPYVTARPVVTHRKLSFEDSSSIRFVVIATDGLWDELRSEEVVGLVGGYLAGLKGSIPKRDLPSLVPTTTTNAGIDGKMNKKADNSGTWAFVDDNVSSHLIRNALGGGDELALRKIMSIPAPYSRRYRDDITVTVIWWEKGQEEQANSASISLEAVKSKL</sequence>
<proteinExistence type="predicted"/>
<dbReference type="eggNOG" id="KOG0700">
    <property type="taxonomic scope" value="Eukaryota"/>
</dbReference>
<dbReference type="Pfam" id="PF00481">
    <property type="entry name" value="PP2C"/>
    <property type="match status" value="1"/>
</dbReference>